<dbReference type="InterPro" id="IPR002477">
    <property type="entry name" value="Peptidoglycan-bd-like"/>
</dbReference>
<evidence type="ECO:0000313" key="4">
    <source>
        <dbReference type="EMBL" id="PVA10062.1"/>
    </source>
</evidence>
<sequence length="607" mass="64160">MIRTFLAAIFVIVAGLGAANAQQTGDARNLVWVQIEAQPNLAAINEALRRRAASLQDVNGFDLDGSGWFVVALGPYDPVTAENVLRTLRANGRIPADSYIAESADYARQIWPVGANLLGAGSPAASGGAQQTDPEPQGTTTLADALNEALTTQRDPAPEPEPEPQIMDETPREARASEAQLTRDERADLQIALEWAGHYQGRIDAQFGAGTRRSMASWQGANGYESTGILTTMQRAALLKQYNAVLEGLGLERVADPKAGIAMQIPLGVVKFAKYEPPFVHFDATGDIPARVLMISQEGTQDTLFGLYDIMQTLEIVPQDGPRERGSNSFTLTGANARIVSHTQARLENGQIKGFTLIWPAGDEERRTRLLALMEGSFTRTEGVLDPGAGYNDAQSIDLISGLEIRKPKYTRSGFYIDGRGTVVTTSQIADGCGHITIEDGHEADIAATDADLGVAILRPRDTLAPISVAALRRSPPRIQSEVTLAGYSYGGVLGAPSLTFGTLSDVRGLNGEDGINRLEMSALEGDVGGPVMDPAGAVLGMLLPREDGARNLPDDVAFVAGAGALGRVLAQAGMNVATASGTGGALAPAQMADRASGMTVLVSCWE</sequence>
<evidence type="ECO:0000256" key="1">
    <source>
        <dbReference type="SAM" id="MobiDB-lite"/>
    </source>
</evidence>
<dbReference type="InterPro" id="IPR036365">
    <property type="entry name" value="PGBD-like_sf"/>
</dbReference>
<name>A0A2T7G6M1_9RHOB</name>
<dbReference type="RefSeq" id="WP_108692145.1">
    <property type="nucleotide sequence ID" value="NZ_QCYH01000005.1"/>
</dbReference>
<dbReference type="InterPro" id="IPR009003">
    <property type="entry name" value="Peptidase_S1_PA"/>
</dbReference>
<dbReference type="Gene3D" id="1.10.101.10">
    <property type="entry name" value="PGBD-like superfamily/PGBD"/>
    <property type="match status" value="1"/>
</dbReference>
<gene>
    <name evidence="4" type="ORF">DC366_10435</name>
</gene>
<evidence type="ECO:0000259" key="3">
    <source>
        <dbReference type="Pfam" id="PF01471"/>
    </source>
</evidence>
<dbReference type="OrthoDB" id="6810892at2"/>
<keyword evidence="5" id="KW-1185">Reference proteome</keyword>
<organism evidence="4 5">
    <name type="scientific">Pelagivirga sediminicola</name>
    <dbReference type="NCBI Taxonomy" id="2170575"/>
    <lineage>
        <taxon>Bacteria</taxon>
        <taxon>Pseudomonadati</taxon>
        <taxon>Pseudomonadota</taxon>
        <taxon>Alphaproteobacteria</taxon>
        <taxon>Rhodobacterales</taxon>
        <taxon>Paracoccaceae</taxon>
        <taxon>Pelagivirga</taxon>
    </lineage>
</organism>
<feature type="signal peptide" evidence="2">
    <location>
        <begin position="1"/>
        <end position="21"/>
    </location>
</feature>
<feature type="chain" id="PRO_5015457514" evidence="2">
    <location>
        <begin position="22"/>
        <end position="607"/>
    </location>
</feature>
<dbReference type="Pfam" id="PF13365">
    <property type="entry name" value="Trypsin_2"/>
    <property type="match status" value="1"/>
</dbReference>
<proteinExistence type="predicted"/>
<feature type="compositionally biased region" description="Basic and acidic residues" evidence="1">
    <location>
        <begin position="169"/>
        <end position="182"/>
    </location>
</feature>
<evidence type="ECO:0000256" key="2">
    <source>
        <dbReference type="SAM" id="SignalP"/>
    </source>
</evidence>
<dbReference type="Proteomes" id="UP000244446">
    <property type="component" value="Unassembled WGS sequence"/>
</dbReference>
<comment type="caution">
    <text evidence="4">The sequence shown here is derived from an EMBL/GenBank/DDBJ whole genome shotgun (WGS) entry which is preliminary data.</text>
</comment>
<keyword evidence="2" id="KW-0732">Signal</keyword>
<dbReference type="AlphaFoldDB" id="A0A2T7G6M1"/>
<dbReference type="EMBL" id="QCYH01000005">
    <property type="protein sequence ID" value="PVA10062.1"/>
    <property type="molecule type" value="Genomic_DNA"/>
</dbReference>
<dbReference type="Gene3D" id="2.40.10.120">
    <property type="match status" value="1"/>
</dbReference>
<reference evidence="4 5" key="1">
    <citation type="submission" date="2018-04" db="EMBL/GenBank/DDBJ databases">
        <title>Pelagivirga bohaiensis gen. nov., sp. nov., a bacterium isolated from the Bohai Sea.</title>
        <authorList>
            <person name="Ji X."/>
        </authorList>
    </citation>
    <scope>NUCLEOTIDE SEQUENCE [LARGE SCALE GENOMIC DNA]</scope>
    <source>
        <strain evidence="4 5">BH-SD19</strain>
    </source>
</reference>
<accession>A0A2T7G6M1</accession>
<feature type="domain" description="Peptidoglycan binding-like" evidence="3">
    <location>
        <begin position="183"/>
        <end position="238"/>
    </location>
</feature>
<dbReference type="Pfam" id="PF01471">
    <property type="entry name" value="PG_binding_1"/>
    <property type="match status" value="1"/>
</dbReference>
<protein>
    <submittedName>
        <fullName evidence="4">Peptidoglycan-binding protein</fullName>
    </submittedName>
</protein>
<dbReference type="InterPro" id="IPR036366">
    <property type="entry name" value="PGBDSf"/>
</dbReference>
<evidence type="ECO:0000313" key="5">
    <source>
        <dbReference type="Proteomes" id="UP000244446"/>
    </source>
</evidence>
<dbReference type="SUPFAM" id="SSF47090">
    <property type="entry name" value="PGBD-like"/>
    <property type="match status" value="1"/>
</dbReference>
<feature type="region of interest" description="Disordered" evidence="1">
    <location>
        <begin position="152"/>
        <end position="182"/>
    </location>
</feature>
<dbReference type="SUPFAM" id="SSF50494">
    <property type="entry name" value="Trypsin-like serine proteases"/>
    <property type="match status" value="1"/>
</dbReference>